<dbReference type="Gene3D" id="2.60.40.790">
    <property type="match status" value="1"/>
</dbReference>
<feature type="compositionally biased region" description="Low complexity" evidence="1">
    <location>
        <begin position="328"/>
        <end position="346"/>
    </location>
</feature>
<feature type="compositionally biased region" description="Polar residues" evidence="1">
    <location>
        <begin position="239"/>
        <end position="259"/>
    </location>
</feature>
<feature type="compositionally biased region" description="Pro residues" evidence="1">
    <location>
        <begin position="433"/>
        <end position="447"/>
    </location>
</feature>
<reference evidence="3" key="1">
    <citation type="submission" date="2024-04" db="EMBL/GenBank/DDBJ databases">
        <authorList>
            <person name="Shaw F."/>
            <person name="Minotto A."/>
        </authorList>
    </citation>
    <scope>NUCLEOTIDE SEQUENCE [LARGE SCALE GENOMIC DNA]</scope>
</reference>
<proteinExistence type="predicted"/>
<accession>A0ABP1DHN0</accession>
<dbReference type="InterPro" id="IPR008978">
    <property type="entry name" value="HSP20-like_chaperone"/>
</dbReference>
<evidence type="ECO:0000256" key="1">
    <source>
        <dbReference type="SAM" id="MobiDB-lite"/>
    </source>
</evidence>
<protein>
    <recommendedName>
        <fullName evidence="4">SHSP domain-containing protein</fullName>
    </recommendedName>
</protein>
<feature type="compositionally biased region" description="Low complexity" evidence="1">
    <location>
        <begin position="362"/>
        <end position="378"/>
    </location>
</feature>
<feature type="compositionally biased region" description="Low complexity" evidence="1">
    <location>
        <begin position="12"/>
        <end position="40"/>
    </location>
</feature>
<feature type="compositionally biased region" description="Polar residues" evidence="1">
    <location>
        <begin position="382"/>
        <end position="393"/>
    </location>
</feature>
<evidence type="ECO:0000313" key="3">
    <source>
        <dbReference type="Proteomes" id="UP001497453"/>
    </source>
</evidence>
<keyword evidence="3" id="KW-1185">Reference proteome</keyword>
<dbReference type="EMBL" id="OZ037947">
    <property type="protein sequence ID" value="CAL1706729.1"/>
    <property type="molecule type" value="Genomic_DNA"/>
</dbReference>
<feature type="compositionally biased region" description="Low complexity" evidence="1">
    <location>
        <begin position="204"/>
        <end position="230"/>
    </location>
</feature>
<gene>
    <name evidence="2" type="ORF">GFSPODELE1_LOCUS6016</name>
</gene>
<feature type="compositionally biased region" description="Basic and acidic residues" evidence="1">
    <location>
        <begin position="183"/>
        <end position="195"/>
    </location>
</feature>
<feature type="compositionally biased region" description="Low complexity" evidence="1">
    <location>
        <begin position="416"/>
        <end position="432"/>
    </location>
</feature>
<dbReference type="CDD" id="cd06464">
    <property type="entry name" value="ACD_sHsps-like"/>
    <property type="match status" value="1"/>
</dbReference>
<feature type="region of interest" description="Disordered" evidence="1">
    <location>
        <begin position="83"/>
        <end position="304"/>
    </location>
</feature>
<sequence length="561" mass="61294">MPLQRRPPSPPSHAQSSLSPSSSRPSLSTSSSGSSSGNSSVDTAFRHLTLNERRPLPYGFKEDGDIPDLQELYAQDRVVYTEEGMLQRKDSWDARTRETSALSSSTPPAGSEIRPSLPHRNSSFSKRHASLDSPRQVPLPFMPSRVPERSSSSHPSHALPPVSSSSSQDGEQPRRPVLVLRSDTCHPFDPTHHIDNNASSEGYSNSMTAGSASSSAFPSSSDLKPSSTPAPYYMDTSEDSSAAPTQFSAPSPQRSQRATTGPIHPFSRPFSSPDASGSGIFSPRPIRAAEIPDRTSTASLPLPMHTPYHTLPLLSGPTITEDRELDSQAMDISSSASAAFDSNSHAGPSRGWGININTNTNRSPSPHHSPRQSARSPPNWSADWTQFTDSVLRSSSPPHAHAQSHPHSHHPYAGFSRSMSPSSSHTSHTDISYPPPAPPTILTPPPPPERDPSAPHVPFLSHGTLSREIYIAVETLAREYRLHVWLPGYRRDAITLSTRKRRILHLVADSWEPEGGHFERRIAFGYDADLSQVRAEFDGESLRVIVPRRVTPMTYWSSARD</sequence>
<feature type="region of interest" description="Disordered" evidence="1">
    <location>
        <begin position="1"/>
        <end position="67"/>
    </location>
</feature>
<feature type="region of interest" description="Disordered" evidence="1">
    <location>
        <begin position="328"/>
        <end position="459"/>
    </location>
</feature>
<feature type="compositionally biased region" description="Basic and acidic residues" evidence="1">
    <location>
        <begin position="85"/>
        <end position="98"/>
    </location>
</feature>
<evidence type="ECO:0000313" key="2">
    <source>
        <dbReference type="EMBL" id="CAL1706729.1"/>
    </source>
</evidence>
<dbReference type="SUPFAM" id="SSF49764">
    <property type="entry name" value="HSP20-like chaperones"/>
    <property type="match status" value="1"/>
</dbReference>
<dbReference type="Proteomes" id="UP001497453">
    <property type="component" value="Chromosome 4"/>
</dbReference>
<feature type="compositionally biased region" description="Low complexity" evidence="1">
    <location>
        <begin position="143"/>
        <end position="167"/>
    </location>
</feature>
<organism evidence="2 3">
    <name type="scientific">Somion occarium</name>
    <dbReference type="NCBI Taxonomy" id="3059160"/>
    <lineage>
        <taxon>Eukaryota</taxon>
        <taxon>Fungi</taxon>
        <taxon>Dikarya</taxon>
        <taxon>Basidiomycota</taxon>
        <taxon>Agaricomycotina</taxon>
        <taxon>Agaricomycetes</taxon>
        <taxon>Polyporales</taxon>
        <taxon>Cerrenaceae</taxon>
        <taxon>Somion</taxon>
    </lineage>
</organism>
<feature type="compositionally biased region" description="Pro residues" evidence="1">
    <location>
        <begin position="1"/>
        <end position="11"/>
    </location>
</feature>
<evidence type="ECO:0008006" key="4">
    <source>
        <dbReference type="Google" id="ProtNLM"/>
    </source>
</evidence>
<feature type="compositionally biased region" description="Polar residues" evidence="1">
    <location>
        <begin position="99"/>
        <end position="108"/>
    </location>
</feature>
<name>A0ABP1DHN0_9APHY</name>
<feature type="compositionally biased region" description="Basic and acidic residues" evidence="1">
    <location>
        <begin position="49"/>
        <end position="64"/>
    </location>
</feature>